<feature type="transmembrane region" description="Helical" evidence="8">
    <location>
        <begin position="146"/>
        <end position="170"/>
    </location>
</feature>
<dbReference type="InterPro" id="IPR002549">
    <property type="entry name" value="AI-2E-like"/>
</dbReference>
<feature type="transmembrane region" description="Helical" evidence="8">
    <location>
        <begin position="303"/>
        <end position="330"/>
    </location>
</feature>
<feature type="transmembrane region" description="Helical" evidence="8">
    <location>
        <begin position="267"/>
        <end position="283"/>
    </location>
</feature>
<name>A0A2P8E381_9BACT</name>
<proteinExistence type="inferred from homology"/>
<feature type="transmembrane region" description="Helical" evidence="8">
    <location>
        <begin position="67"/>
        <end position="89"/>
    </location>
</feature>
<feature type="transmembrane region" description="Helical" evidence="8">
    <location>
        <begin position="232"/>
        <end position="255"/>
    </location>
</feature>
<feature type="transmembrane region" description="Helical" evidence="8">
    <location>
        <begin position="12"/>
        <end position="30"/>
    </location>
</feature>
<keyword evidence="3" id="KW-0813">Transport</keyword>
<sequence>MEKPTVILPAYLKALSVLLLIIVIIFILILGKSLLIPLFLAGFISALLVPMGNWLESKKLSRISSSLLALLSGLLGILALLTFIAFQVASFSKDLGNVGEKLNKYLQDAEQFFSEKLFIETGIGKGIDQDYLINLLQDNSKSVADFIFGTLGSLTSFVLLIVFIFFFLLYRDHLTLFISQVFKNQDPEHVSREIKNLRKVIQKYIIGVLKVMAILAVMNTAVLFGLGIKHAVFFGVFAGILNIIPFLGPFLGAILPTIFAFLTKDSLWYPLGVVIAFQVIQLIESNFLTPKIVGSNVNLNAFVTFVGLMIGTAIWGIAGMIIIIPTLAVLRQIFELSDATKPYALLLGEEEPKGDKTGKTDET</sequence>
<keyword evidence="7 8" id="KW-0472">Membrane</keyword>
<keyword evidence="10" id="KW-1185">Reference proteome</keyword>
<comment type="caution">
    <text evidence="9">The sequence shown here is derived from an EMBL/GenBank/DDBJ whole genome shotgun (WGS) entry which is preliminary data.</text>
</comment>
<evidence type="ECO:0000256" key="4">
    <source>
        <dbReference type="ARBA" id="ARBA00022475"/>
    </source>
</evidence>
<dbReference type="OrthoDB" id="9793390at2"/>
<dbReference type="EMBL" id="PYGF01000006">
    <property type="protein sequence ID" value="PSL03914.1"/>
    <property type="molecule type" value="Genomic_DNA"/>
</dbReference>
<gene>
    <name evidence="9" type="ORF">CLV48_106155</name>
</gene>
<reference evidence="9 10" key="1">
    <citation type="submission" date="2018-03" db="EMBL/GenBank/DDBJ databases">
        <title>Genomic Encyclopedia of Archaeal and Bacterial Type Strains, Phase II (KMG-II): from individual species to whole genera.</title>
        <authorList>
            <person name="Goeker M."/>
        </authorList>
    </citation>
    <scope>NUCLEOTIDE SEQUENCE [LARGE SCALE GENOMIC DNA]</scope>
    <source>
        <strain evidence="9 10">DSM 28057</strain>
    </source>
</reference>
<dbReference type="PANTHER" id="PTHR21716">
    <property type="entry name" value="TRANSMEMBRANE PROTEIN"/>
    <property type="match status" value="1"/>
</dbReference>
<evidence type="ECO:0000313" key="9">
    <source>
        <dbReference type="EMBL" id="PSL03914.1"/>
    </source>
</evidence>
<comment type="similarity">
    <text evidence="2">Belongs to the autoinducer-2 exporter (AI-2E) (TC 2.A.86) family.</text>
</comment>
<organism evidence="9 10">
    <name type="scientific">Cecembia rubra</name>
    <dbReference type="NCBI Taxonomy" id="1485585"/>
    <lineage>
        <taxon>Bacteria</taxon>
        <taxon>Pseudomonadati</taxon>
        <taxon>Bacteroidota</taxon>
        <taxon>Cytophagia</taxon>
        <taxon>Cytophagales</taxon>
        <taxon>Cyclobacteriaceae</taxon>
        <taxon>Cecembia</taxon>
    </lineage>
</organism>
<evidence type="ECO:0000313" key="10">
    <source>
        <dbReference type="Proteomes" id="UP000240708"/>
    </source>
</evidence>
<evidence type="ECO:0000256" key="3">
    <source>
        <dbReference type="ARBA" id="ARBA00022448"/>
    </source>
</evidence>
<dbReference type="GO" id="GO:0005886">
    <property type="term" value="C:plasma membrane"/>
    <property type="evidence" value="ECO:0007669"/>
    <property type="project" value="UniProtKB-SubCell"/>
</dbReference>
<dbReference type="RefSeq" id="WP_106567588.1">
    <property type="nucleotide sequence ID" value="NZ_JAUVYL010000026.1"/>
</dbReference>
<protein>
    <submittedName>
        <fullName evidence="9">Putative PurR-regulated permease PerM</fullName>
    </submittedName>
</protein>
<feature type="transmembrane region" description="Helical" evidence="8">
    <location>
        <begin position="204"/>
        <end position="226"/>
    </location>
</feature>
<dbReference type="Proteomes" id="UP000240708">
    <property type="component" value="Unassembled WGS sequence"/>
</dbReference>
<accession>A0A2P8E381</accession>
<evidence type="ECO:0000256" key="6">
    <source>
        <dbReference type="ARBA" id="ARBA00022989"/>
    </source>
</evidence>
<dbReference type="Pfam" id="PF01594">
    <property type="entry name" value="AI-2E_transport"/>
    <property type="match status" value="1"/>
</dbReference>
<keyword evidence="4" id="KW-1003">Cell membrane</keyword>
<keyword evidence="5 8" id="KW-0812">Transmembrane</keyword>
<evidence type="ECO:0000256" key="1">
    <source>
        <dbReference type="ARBA" id="ARBA00004651"/>
    </source>
</evidence>
<evidence type="ECO:0000256" key="7">
    <source>
        <dbReference type="ARBA" id="ARBA00023136"/>
    </source>
</evidence>
<feature type="transmembrane region" description="Helical" evidence="8">
    <location>
        <begin position="36"/>
        <end position="55"/>
    </location>
</feature>
<keyword evidence="6 8" id="KW-1133">Transmembrane helix</keyword>
<dbReference type="PANTHER" id="PTHR21716:SF53">
    <property type="entry name" value="PERMEASE PERM-RELATED"/>
    <property type="match status" value="1"/>
</dbReference>
<evidence type="ECO:0000256" key="5">
    <source>
        <dbReference type="ARBA" id="ARBA00022692"/>
    </source>
</evidence>
<evidence type="ECO:0000256" key="8">
    <source>
        <dbReference type="SAM" id="Phobius"/>
    </source>
</evidence>
<dbReference type="AlphaFoldDB" id="A0A2P8E381"/>
<evidence type="ECO:0000256" key="2">
    <source>
        <dbReference type="ARBA" id="ARBA00009773"/>
    </source>
</evidence>
<comment type="subcellular location">
    <subcellularLocation>
        <location evidence="1">Cell membrane</location>
        <topology evidence="1">Multi-pass membrane protein</topology>
    </subcellularLocation>
</comment>